<feature type="transmembrane region" description="Helical" evidence="6">
    <location>
        <begin position="12"/>
        <end position="32"/>
    </location>
</feature>
<reference evidence="8 9" key="1">
    <citation type="submission" date="2015-11" db="EMBL/GenBank/DDBJ databases">
        <title>Exploring the genomic traits of fungus-feeding bacterial genus Collimonas.</title>
        <authorList>
            <person name="Song C."/>
            <person name="Schmidt R."/>
            <person name="de Jager V."/>
            <person name="Krzyzanowska D."/>
            <person name="Jongedijk E."/>
            <person name="Cankar K."/>
            <person name="Beekwilder J."/>
            <person name="van Veen A."/>
            <person name="de Boer W."/>
            <person name="van Veen J.A."/>
            <person name="Garbeva P."/>
        </authorList>
    </citation>
    <scope>NUCLEOTIDE SEQUENCE [LARGE SCALE GENOMIC DNA]</scope>
    <source>
        <strain evidence="8 9">Ter282</strain>
    </source>
</reference>
<evidence type="ECO:0000313" key="9">
    <source>
        <dbReference type="Proteomes" id="UP000071778"/>
    </source>
</evidence>
<organism evidence="8 9">
    <name type="scientific">Collimonas arenae</name>
    <dbReference type="NCBI Taxonomy" id="279058"/>
    <lineage>
        <taxon>Bacteria</taxon>
        <taxon>Pseudomonadati</taxon>
        <taxon>Pseudomonadota</taxon>
        <taxon>Betaproteobacteria</taxon>
        <taxon>Burkholderiales</taxon>
        <taxon>Oxalobacteraceae</taxon>
        <taxon>Collimonas</taxon>
    </lineage>
</organism>
<feature type="domain" description="Major facilitator superfamily (MFS) profile" evidence="7">
    <location>
        <begin position="1"/>
        <end position="298"/>
    </location>
</feature>
<keyword evidence="3 6" id="KW-0812">Transmembrane</keyword>
<feature type="transmembrane region" description="Helical" evidence="6">
    <location>
        <begin position="251"/>
        <end position="268"/>
    </location>
</feature>
<keyword evidence="2" id="KW-0813">Transport</keyword>
<feature type="transmembrane region" description="Helical" evidence="6">
    <location>
        <begin position="114"/>
        <end position="137"/>
    </location>
</feature>
<dbReference type="Pfam" id="PF07690">
    <property type="entry name" value="MFS_1"/>
    <property type="match status" value="1"/>
</dbReference>
<keyword evidence="5 6" id="KW-0472">Membrane</keyword>
<dbReference type="SUPFAM" id="SSF103473">
    <property type="entry name" value="MFS general substrate transporter"/>
    <property type="match status" value="1"/>
</dbReference>
<dbReference type="GO" id="GO:0016020">
    <property type="term" value="C:membrane"/>
    <property type="evidence" value="ECO:0007669"/>
    <property type="project" value="UniProtKB-SubCell"/>
</dbReference>
<dbReference type="InterPro" id="IPR020846">
    <property type="entry name" value="MFS_dom"/>
</dbReference>
<evidence type="ECO:0000256" key="4">
    <source>
        <dbReference type="ARBA" id="ARBA00022989"/>
    </source>
</evidence>
<name>A0A127QG15_9BURK</name>
<dbReference type="InterPro" id="IPR011701">
    <property type="entry name" value="MFS"/>
</dbReference>
<dbReference type="EMBL" id="CP013235">
    <property type="protein sequence ID" value="AMP09009.1"/>
    <property type="molecule type" value="Genomic_DNA"/>
</dbReference>
<gene>
    <name evidence="8" type="ORF">CAter282_1218</name>
</gene>
<protein>
    <submittedName>
        <fullName evidence="8">Major Facilitator Superfamily protein</fullName>
    </submittedName>
</protein>
<feature type="transmembrane region" description="Helical" evidence="6">
    <location>
        <begin position="76"/>
        <end position="93"/>
    </location>
</feature>
<dbReference type="GO" id="GO:0022857">
    <property type="term" value="F:transmembrane transporter activity"/>
    <property type="evidence" value="ECO:0007669"/>
    <property type="project" value="InterPro"/>
</dbReference>
<feature type="transmembrane region" description="Helical" evidence="6">
    <location>
        <begin position="149"/>
        <end position="166"/>
    </location>
</feature>
<evidence type="ECO:0000256" key="3">
    <source>
        <dbReference type="ARBA" id="ARBA00022692"/>
    </source>
</evidence>
<dbReference type="Gene3D" id="1.20.1250.20">
    <property type="entry name" value="MFS general substrate transporter like domains"/>
    <property type="match status" value="1"/>
</dbReference>
<evidence type="ECO:0000256" key="5">
    <source>
        <dbReference type="ARBA" id="ARBA00023136"/>
    </source>
</evidence>
<keyword evidence="4 6" id="KW-1133">Transmembrane helix</keyword>
<feature type="transmembrane region" description="Helical" evidence="6">
    <location>
        <begin position="211"/>
        <end position="231"/>
    </location>
</feature>
<accession>A0A127QG15</accession>
<proteinExistence type="predicted"/>
<dbReference type="InterPro" id="IPR036259">
    <property type="entry name" value="MFS_trans_sf"/>
</dbReference>
<feature type="transmembrane region" description="Helical" evidence="6">
    <location>
        <begin position="274"/>
        <end position="294"/>
    </location>
</feature>
<comment type="subcellular location">
    <subcellularLocation>
        <location evidence="1">Membrane</location>
        <topology evidence="1">Multi-pass membrane protein</topology>
    </subcellularLocation>
</comment>
<keyword evidence="9" id="KW-1185">Reference proteome</keyword>
<dbReference type="Proteomes" id="UP000071778">
    <property type="component" value="Chromosome"/>
</dbReference>
<dbReference type="PATRIC" id="fig|279058.18.peg.1207"/>
<evidence type="ECO:0000256" key="6">
    <source>
        <dbReference type="SAM" id="Phobius"/>
    </source>
</evidence>
<dbReference type="PANTHER" id="PTHR42718:SF9">
    <property type="entry name" value="MAJOR FACILITATOR SUPERFAMILY MULTIDRUG TRANSPORTER MFSC"/>
    <property type="match status" value="1"/>
</dbReference>
<dbReference type="AlphaFoldDB" id="A0A127QG15"/>
<dbReference type="PROSITE" id="PS50850">
    <property type="entry name" value="MFS"/>
    <property type="match status" value="1"/>
</dbReference>
<feature type="transmembrane region" description="Helical" evidence="6">
    <location>
        <begin position="44"/>
        <end position="64"/>
    </location>
</feature>
<evidence type="ECO:0000313" key="8">
    <source>
        <dbReference type="EMBL" id="AMP09009.1"/>
    </source>
</evidence>
<evidence type="ECO:0000256" key="1">
    <source>
        <dbReference type="ARBA" id="ARBA00004141"/>
    </source>
</evidence>
<feature type="transmembrane region" description="Helical" evidence="6">
    <location>
        <begin position="178"/>
        <end position="205"/>
    </location>
</feature>
<sequence length="303" mass="31768">MGGILIQLFDWRSIFLANLLLGMLGMWLTWGIASERRRMPARSLDLAGQGTAIVALGTLIAVLIEAPAYGWRSAPILTGCVVSAAAAIMFLMLERHRLQPMLPLSFFRNGTFSGATLVSLASALTFYGLVFVLSLYFQQQKHYSPLRTGLAFLPLTALVAAGSIVSNRLVSRYGARRLVFAALGLYAAGFLGLLVATLASSYWLLALPMPAVGFAAGLITPAATAALMTAIEQERAGIAAGVLNSARQTGAALGVAIFGAMIASVQSFQAGMQLALWVAAAASLAVALAWRLALAQAPAPSLL</sequence>
<dbReference type="PANTHER" id="PTHR42718">
    <property type="entry name" value="MAJOR FACILITATOR SUPERFAMILY MULTIDRUG TRANSPORTER MFSC"/>
    <property type="match status" value="1"/>
</dbReference>
<evidence type="ECO:0000259" key="7">
    <source>
        <dbReference type="PROSITE" id="PS50850"/>
    </source>
</evidence>
<evidence type="ECO:0000256" key="2">
    <source>
        <dbReference type="ARBA" id="ARBA00022448"/>
    </source>
</evidence>